<evidence type="ECO:0000256" key="1">
    <source>
        <dbReference type="SAM" id="MobiDB-lite"/>
    </source>
</evidence>
<evidence type="ECO:0000313" key="3">
    <source>
        <dbReference type="EMBL" id="KZT64174.1"/>
    </source>
</evidence>
<feature type="transmembrane region" description="Helical" evidence="2">
    <location>
        <begin position="42"/>
        <end position="64"/>
    </location>
</feature>
<dbReference type="EMBL" id="KV429138">
    <property type="protein sequence ID" value="KZT64174.1"/>
    <property type="molecule type" value="Genomic_DNA"/>
</dbReference>
<keyword evidence="2" id="KW-0472">Membrane</keyword>
<evidence type="ECO:0000256" key="2">
    <source>
        <dbReference type="SAM" id="Phobius"/>
    </source>
</evidence>
<protein>
    <recommendedName>
        <fullName evidence="5">Transmembrane protein</fullName>
    </recommendedName>
</protein>
<gene>
    <name evidence="3" type="ORF">DAEQUDRAFT_49410</name>
</gene>
<keyword evidence="4" id="KW-1185">Reference proteome</keyword>
<evidence type="ECO:0008006" key="5">
    <source>
        <dbReference type="Google" id="ProtNLM"/>
    </source>
</evidence>
<dbReference type="AlphaFoldDB" id="A0A165LAU4"/>
<dbReference type="Proteomes" id="UP000076727">
    <property type="component" value="Unassembled WGS sequence"/>
</dbReference>
<feature type="region of interest" description="Disordered" evidence="1">
    <location>
        <begin position="73"/>
        <end position="186"/>
    </location>
</feature>
<reference evidence="3 4" key="1">
    <citation type="journal article" date="2016" name="Mol. Biol. Evol.">
        <title>Comparative Genomics of Early-Diverging Mushroom-Forming Fungi Provides Insights into the Origins of Lignocellulose Decay Capabilities.</title>
        <authorList>
            <person name="Nagy L.G."/>
            <person name="Riley R."/>
            <person name="Tritt A."/>
            <person name="Adam C."/>
            <person name="Daum C."/>
            <person name="Floudas D."/>
            <person name="Sun H."/>
            <person name="Yadav J.S."/>
            <person name="Pangilinan J."/>
            <person name="Larsson K.H."/>
            <person name="Matsuura K."/>
            <person name="Barry K."/>
            <person name="Labutti K."/>
            <person name="Kuo R."/>
            <person name="Ohm R.A."/>
            <person name="Bhattacharya S.S."/>
            <person name="Shirouzu T."/>
            <person name="Yoshinaga Y."/>
            <person name="Martin F.M."/>
            <person name="Grigoriev I.V."/>
            <person name="Hibbett D.S."/>
        </authorList>
    </citation>
    <scope>NUCLEOTIDE SEQUENCE [LARGE SCALE GENOMIC DNA]</scope>
    <source>
        <strain evidence="3 4">L-15889</strain>
    </source>
</reference>
<sequence>MVTTAQILFAISDRETNQSAVCEAGAVNNGEGDSGRMKPRTIVAMVVFIVLFSAAFVVLIMLAWPHHRTTALAARSQQTQRRSGAPTAAVPPARQPHRQPTAELDPPPPYTASRLPPYDGWSHSEAAAEGSVSMHAIASGSSPSLPLRQPTPATSSRVLDSARAGAPADAELQAPPAAHVAHRDLE</sequence>
<name>A0A165LAU4_9APHY</name>
<keyword evidence="2" id="KW-1133">Transmembrane helix</keyword>
<proteinExistence type="predicted"/>
<accession>A0A165LAU4</accession>
<evidence type="ECO:0000313" key="4">
    <source>
        <dbReference type="Proteomes" id="UP000076727"/>
    </source>
</evidence>
<keyword evidence="2" id="KW-0812">Transmembrane</keyword>
<organism evidence="3 4">
    <name type="scientific">Daedalea quercina L-15889</name>
    <dbReference type="NCBI Taxonomy" id="1314783"/>
    <lineage>
        <taxon>Eukaryota</taxon>
        <taxon>Fungi</taxon>
        <taxon>Dikarya</taxon>
        <taxon>Basidiomycota</taxon>
        <taxon>Agaricomycotina</taxon>
        <taxon>Agaricomycetes</taxon>
        <taxon>Polyporales</taxon>
        <taxon>Fomitopsis</taxon>
    </lineage>
</organism>